<dbReference type="eggNOG" id="COG4786">
    <property type="taxonomic scope" value="Bacteria"/>
</dbReference>
<dbReference type="Proteomes" id="UP000182135">
    <property type="component" value="Unassembled WGS sequence"/>
</dbReference>
<dbReference type="RefSeq" id="WP_027639880.1">
    <property type="nucleotide sequence ID" value="NZ_CP076620.1"/>
</dbReference>
<evidence type="ECO:0000259" key="5">
    <source>
        <dbReference type="Pfam" id="PF22692"/>
    </source>
</evidence>
<dbReference type="OrthoDB" id="9804559at2"/>
<dbReference type="GeneID" id="90544959"/>
<gene>
    <name evidence="6" type="ORF">SAMN04487885_1123</name>
</gene>
<dbReference type="InterPro" id="IPR001444">
    <property type="entry name" value="Flag_bb_rod_N"/>
</dbReference>
<organism evidence="6 7">
    <name type="scientific">Clostridium cadaveris</name>
    <dbReference type="NCBI Taxonomy" id="1529"/>
    <lineage>
        <taxon>Bacteria</taxon>
        <taxon>Bacillati</taxon>
        <taxon>Bacillota</taxon>
        <taxon>Clostridia</taxon>
        <taxon>Eubacteriales</taxon>
        <taxon>Clostridiaceae</taxon>
        <taxon>Clostridium</taxon>
    </lineage>
</organism>
<dbReference type="GO" id="GO:0071978">
    <property type="term" value="P:bacterial-type flagellum-dependent swarming motility"/>
    <property type="evidence" value="ECO:0007669"/>
    <property type="project" value="TreeGrafter"/>
</dbReference>
<dbReference type="GO" id="GO:0009425">
    <property type="term" value="C:bacterial-type flagellum basal body"/>
    <property type="evidence" value="ECO:0007669"/>
    <property type="project" value="UniProtKB-SubCell"/>
</dbReference>
<comment type="subcellular location">
    <subcellularLocation>
        <location evidence="2">Bacterial flagellum basal body</location>
    </subcellularLocation>
</comment>
<dbReference type="Pfam" id="PF06429">
    <property type="entry name" value="Flg_bbr_C"/>
    <property type="match status" value="1"/>
</dbReference>
<proteinExistence type="inferred from homology"/>
<feature type="domain" description="Flagellar basal body rod protein N-terminal" evidence="3">
    <location>
        <begin position="5"/>
        <end position="35"/>
    </location>
</feature>
<dbReference type="InterPro" id="IPR010930">
    <property type="entry name" value="Flg_bb/hook_C_dom"/>
</dbReference>
<dbReference type="InterPro" id="IPR020013">
    <property type="entry name" value="Flagellar_FlgE/F/G"/>
</dbReference>
<name>A0A1I2LXJ0_9CLOT</name>
<dbReference type="SUPFAM" id="SSF117143">
    <property type="entry name" value="Flagellar hook protein flgE"/>
    <property type="match status" value="1"/>
</dbReference>
<evidence type="ECO:0000313" key="7">
    <source>
        <dbReference type="Proteomes" id="UP000182135"/>
    </source>
</evidence>
<evidence type="ECO:0000313" key="6">
    <source>
        <dbReference type="EMBL" id="SFF83159.1"/>
    </source>
</evidence>
<dbReference type="InterPro" id="IPR037925">
    <property type="entry name" value="FlgE/F/G-like"/>
</dbReference>
<keyword evidence="2" id="KW-0975">Bacterial flagellum</keyword>
<dbReference type="EMBL" id="FOOE01000012">
    <property type="protein sequence ID" value="SFF83159.1"/>
    <property type="molecule type" value="Genomic_DNA"/>
</dbReference>
<dbReference type="InterPro" id="IPR053967">
    <property type="entry name" value="LlgE_F_G-like_D1"/>
</dbReference>
<evidence type="ECO:0000256" key="1">
    <source>
        <dbReference type="ARBA" id="ARBA00009677"/>
    </source>
</evidence>
<dbReference type="Pfam" id="PF22692">
    <property type="entry name" value="LlgE_F_G_D1"/>
    <property type="match status" value="1"/>
</dbReference>
<reference evidence="6 7" key="1">
    <citation type="submission" date="2016-10" db="EMBL/GenBank/DDBJ databases">
        <authorList>
            <person name="de Groot N.N."/>
        </authorList>
    </citation>
    <scope>NUCLEOTIDE SEQUENCE [LARGE SCALE GENOMIC DNA]</scope>
    <source>
        <strain evidence="6 7">NLAE-zl-G419</strain>
    </source>
</reference>
<comment type="similarity">
    <text evidence="1 2">Belongs to the flagella basal body rod proteins family.</text>
</comment>
<evidence type="ECO:0000259" key="4">
    <source>
        <dbReference type="Pfam" id="PF06429"/>
    </source>
</evidence>
<sequence length="253" mass="28248">MYGILNISKSGMSSKQNKMDTISNNIVNANTTGYKKLETEFQDLIRETLSRQSYPTNSFDINNGTGVKSTNAIRNFSQGSLKSTGIMSNLAIDGEGFFRVLKPDNTYVYTRNGEFNIDAMGKIVDDKGNMLDIQFYGGNSYDNLSITKDNLTVNKQGEVFVNDNLVGKVNLYNSNGNNDFISIGDSLFQIRPESELFVQTDSNIIQGYSEMSNVNIGEEFTELISIQRSFQLNSKGITVADDMWSMINNLQSR</sequence>
<dbReference type="Pfam" id="PF00460">
    <property type="entry name" value="Flg_bb_rod"/>
    <property type="match status" value="1"/>
</dbReference>
<dbReference type="AlphaFoldDB" id="A0A1I2LXJ0"/>
<feature type="domain" description="Flagellar basal-body/hook protein C-terminal" evidence="4">
    <location>
        <begin position="206"/>
        <end position="250"/>
    </location>
</feature>
<dbReference type="NCBIfam" id="TIGR03506">
    <property type="entry name" value="FlgEFG_subfam"/>
    <property type="match status" value="1"/>
</dbReference>
<keyword evidence="6" id="KW-0969">Cilium</keyword>
<keyword evidence="7" id="KW-1185">Reference proteome</keyword>
<dbReference type="PANTHER" id="PTHR30435">
    <property type="entry name" value="FLAGELLAR PROTEIN"/>
    <property type="match status" value="1"/>
</dbReference>
<evidence type="ECO:0000256" key="2">
    <source>
        <dbReference type="RuleBase" id="RU362116"/>
    </source>
</evidence>
<keyword evidence="6" id="KW-0282">Flagellum</keyword>
<dbReference type="PANTHER" id="PTHR30435:SF19">
    <property type="entry name" value="FLAGELLAR BASAL-BODY ROD PROTEIN FLGG"/>
    <property type="match status" value="1"/>
</dbReference>
<feature type="domain" description="Flagellar hook protein FlgE/F/G-like D1" evidence="5">
    <location>
        <begin position="91"/>
        <end position="160"/>
    </location>
</feature>
<evidence type="ECO:0000259" key="3">
    <source>
        <dbReference type="Pfam" id="PF00460"/>
    </source>
</evidence>
<protein>
    <submittedName>
        <fullName evidence="6">Flagellar basal-body rod protein FlgG</fullName>
    </submittedName>
</protein>
<keyword evidence="6" id="KW-0966">Cell projection</keyword>
<accession>A0A1I2LXJ0</accession>
<dbReference type="STRING" id="1529.SAMN04487885_1123"/>